<gene>
    <name evidence="2" type="ORF">XENOCAPTIV_021584</name>
</gene>
<keyword evidence="3" id="KW-1185">Reference proteome</keyword>
<dbReference type="InterPro" id="IPR048362">
    <property type="entry name" value="PARG_helical"/>
</dbReference>
<dbReference type="PANTHER" id="PTHR12837:SF8">
    <property type="entry name" value="POLY(ADP-RIBOSE) GLYCOHYDROLASE"/>
    <property type="match status" value="1"/>
</dbReference>
<organism evidence="2 3">
    <name type="scientific">Xenoophorus captivus</name>
    <dbReference type="NCBI Taxonomy" id="1517983"/>
    <lineage>
        <taxon>Eukaryota</taxon>
        <taxon>Metazoa</taxon>
        <taxon>Chordata</taxon>
        <taxon>Craniata</taxon>
        <taxon>Vertebrata</taxon>
        <taxon>Euteleostomi</taxon>
        <taxon>Actinopterygii</taxon>
        <taxon>Neopterygii</taxon>
        <taxon>Teleostei</taxon>
        <taxon>Neoteleostei</taxon>
        <taxon>Acanthomorphata</taxon>
        <taxon>Ovalentaria</taxon>
        <taxon>Atherinomorphae</taxon>
        <taxon>Cyprinodontiformes</taxon>
        <taxon>Goodeidae</taxon>
        <taxon>Xenoophorus</taxon>
    </lineage>
</organism>
<dbReference type="Pfam" id="PF20811">
    <property type="entry name" value="PARG_cat_N"/>
    <property type="match status" value="1"/>
</dbReference>
<evidence type="ECO:0000313" key="2">
    <source>
        <dbReference type="EMBL" id="MEQ2213825.1"/>
    </source>
</evidence>
<evidence type="ECO:0000259" key="1">
    <source>
        <dbReference type="Pfam" id="PF20811"/>
    </source>
</evidence>
<comment type="caution">
    <text evidence="2">The sequence shown here is derived from an EMBL/GenBank/DDBJ whole genome shotgun (WGS) entry which is preliminary data.</text>
</comment>
<sequence length="240" mass="26289">MVGELIKLLLSKFLFPFRLFEGSSPKKIEKLKTLLCYFKSVTEQKPTGLVTFSRQRLDKPPNWKSSQTLLTRLHITCEGTIEDDGYGMLQVRPLLEVYNSVNIVLHGCTRSYFLSVVVVHHASSFWSLSPRMLSTAEKGPLGEPVARQREFVLGLGSSPLGLGSLCRPSVLNAVSTALFDFHLLFAISCHRLTVDVRARPAPGLAVAAIDGCSARVGLGVEILTACQSRHCSLACCPSVE</sequence>
<dbReference type="Proteomes" id="UP001434883">
    <property type="component" value="Unassembled WGS sequence"/>
</dbReference>
<dbReference type="InterPro" id="IPR007724">
    <property type="entry name" value="Poly_GlycHdrlase"/>
</dbReference>
<evidence type="ECO:0000313" key="3">
    <source>
        <dbReference type="Proteomes" id="UP001434883"/>
    </source>
</evidence>
<accession>A0ABV0RZV2</accession>
<dbReference type="PANTHER" id="PTHR12837">
    <property type="entry name" value="POLY ADP-RIBOSE GLYCOHYDROLASE"/>
    <property type="match status" value="1"/>
</dbReference>
<dbReference type="EMBL" id="JAHRIN010063546">
    <property type="protein sequence ID" value="MEQ2213825.1"/>
    <property type="molecule type" value="Genomic_DNA"/>
</dbReference>
<reference evidence="2 3" key="1">
    <citation type="submission" date="2021-06" db="EMBL/GenBank/DDBJ databases">
        <authorList>
            <person name="Palmer J.M."/>
        </authorList>
    </citation>
    <scope>NUCLEOTIDE SEQUENCE [LARGE SCALE GENOMIC DNA]</scope>
    <source>
        <strain evidence="2 3">XC_2019</strain>
        <tissue evidence="2">Muscle</tissue>
    </source>
</reference>
<proteinExistence type="predicted"/>
<feature type="domain" description="PARG helical" evidence="1">
    <location>
        <begin position="18"/>
        <end position="54"/>
    </location>
</feature>
<protein>
    <recommendedName>
        <fullName evidence="1">PARG helical domain-containing protein</fullName>
    </recommendedName>
</protein>
<name>A0ABV0RZV2_9TELE</name>